<dbReference type="PROSITE" id="PS51819">
    <property type="entry name" value="VOC"/>
    <property type="match status" value="2"/>
</dbReference>
<dbReference type="AlphaFoldDB" id="A0A290QJH1"/>
<gene>
    <name evidence="2" type="ORF">CMV30_16905</name>
</gene>
<keyword evidence="2" id="KW-0223">Dioxygenase</keyword>
<evidence type="ECO:0000313" key="2">
    <source>
        <dbReference type="EMBL" id="ATC65488.1"/>
    </source>
</evidence>
<organism evidence="2 3">
    <name type="scientific">Nibricoccus aquaticus</name>
    <dbReference type="NCBI Taxonomy" id="2576891"/>
    <lineage>
        <taxon>Bacteria</taxon>
        <taxon>Pseudomonadati</taxon>
        <taxon>Verrucomicrobiota</taxon>
        <taxon>Opitutia</taxon>
        <taxon>Opitutales</taxon>
        <taxon>Opitutaceae</taxon>
        <taxon>Nibricoccus</taxon>
    </lineage>
</organism>
<dbReference type="InterPro" id="IPR029068">
    <property type="entry name" value="Glyas_Bleomycin-R_OHBP_Dase"/>
</dbReference>
<dbReference type="PANTHER" id="PTHR36110">
    <property type="entry name" value="RING-CLEAVING DIOXYGENASE MHQE-RELATED"/>
    <property type="match status" value="1"/>
</dbReference>
<feature type="domain" description="VOC" evidence="1">
    <location>
        <begin position="7"/>
        <end position="132"/>
    </location>
</feature>
<dbReference type="EMBL" id="CP023344">
    <property type="protein sequence ID" value="ATC65488.1"/>
    <property type="molecule type" value="Genomic_DNA"/>
</dbReference>
<protein>
    <submittedName>
        <fullName evidence="2">2,6-dichloro-p-hydroquinone 1,2-dioxygenase</fullName>
    </submittedName>
</protein>
<keyword evidence="2" id="KW-0560">Oxidoreductase</keyword>
<evidence type="ECO:0000313" key="3">
    <source>
        <dbReference type="Proteomes" id="UP000217265"/>
    </source>
</evidence>
<dbReference type="Pfam" id="PF00903">
    <property type="entry name" value="Glyoxalase"/>
    <property type="match status" value="1"/>
</dbReference>
<dbReference type="RefSeq" id="WP_096057117.1">
    <property type="nucleotide sequence ID" value="NZ_CP023344.1"/>
</dbReference>
<dbReference type="InterPro" id="IPR052537">
    <property type="entry name" value="Extradiol_RC_dioxygenase"/>
</dbReference>
<dbReference type="PANTHER" id="PTHR36110:SF2">
    <property type="entry name" value="RING-CLEAVING DIOXYGENASE MHQE-RELATED"/>
    <property type="match status" value="1"/>
</dbReference>
<dbReference type="CDD" id="cd08347">
    <property type="entry name" value="PcpA_C_like"/>
    <property type="match status" value="1"/>
</dbReference>
<dbReference type="KEGG" id="vbh:CMV30_16905"/>
<name>A0A290QJH1_9BACT</name>
<dbReference type="Proteomes" id="UP000217265">
    <property type="component" value="Chromosome"/>
</dbReference>
<dbReference type="InterPro" id="IPR004360">
    <property type="entry name" value="Glyas_Fos-R_dOase_dom"/>
</dbReference>
<sequence length="316" mass="34133">MNSPITGIHHVTAIASDPQRNVDFYTGLLGLRLVKKTVNFDDPSAYHLYYGDETGTPGSIVTFFYWPGGAGRGRVGSGQTTRLSFSAPAASLDFWYARLQKHTVSVKRETRFGEDVLTFADPDRIAVEIVAVANDGRTGWTGAGIAAENALRGLHTAELTVRDAEATEALVGGEMGYRLVKRDGLRSRFEAGAGGSGTYIDVIASPNGPSGLGGVGTIHHIAFRVADDAGELLMQERLGDAGYNVSDVRDRNYFRSIYYRERGGILFEIATDVPGFPDDEPVSSLGTALKLPAQFESARKQIESLLPALQPARQYT</sequence>
<dbReference type="OrthoDB" id="9785698at2"/>
<dbReference type="SUPFAM" id="SSF54593">
    <property type="entry name" value="Glyoxalase/Bleomycin resistance protein/Dihydroxybiphenyl dioxygenase"/>
    <property type="match status" value="1"/>
</dbReference>
<dbReference type="InterPro" id="IPR037523">
    <property type="entry name" value="VOC_core"/>
</dbReference>
<reference evidence="2 3" key="1">
    <citation type="submission" date="2017-09" db="EMBL/GenBank/DDBJ databases">
        <title>Complete genome sequence of Verrucomicrobial strain HZ-65, isolated from freshwater.</title>
        <authorList>
            <person name="Choi A."/>
        </authorList>
    </citation>
    <scope>NUCLEOTIDE SEQUENCE [LARGE SCALE GENOMIC DNA]</scope>
    <source>
        <strain evidence="2 3">HZ-65</strain>
    </source>
</reference>
<accession>A0A290QJH1</accession>
<proteinExistence type="predicted"/>
<dbReference type="Gene3D" id="3.10.180.10">
    <property type="entry name" value="2,3-Dihydroxybiphenyl 1,2-Dioxygenase, domain 1"/>
    <property type="match status" value="2"/>
</dbReference>
<dbReference type="GO" id="GO:0051213">
    <property type="term" value="F:dioxygenase activity"/>
    <property type="evidence" value="ECO:0007669"/>
    <property type="project" value="UniProtKB-KW"/>
</dbReference>
<evidence type="ECO:0000259" key="1">
    <source>
        <dbReference type="PROSITE" id="PS51819"/>
    </source>
</evidence>
<keyword evidence="3" id="KW-1185">Reference proteome</keyword>
<feature type="domain" description="VOC" evidence="1">
    <location>
        <begin position="153"/>
        <end position="272"/>
    </location>
</feature>